<reference evidence="1 2" key="1">
    <citation type="submission" date="2020-10" db="EMBL/GenBank/DDBJ databases">
        <authorList>
            <person name="Tina S.-P."/>
            <person name="Abby P."/>
            <person name="Briggs L.A."/>
            <person name="Washington J.M."/>
            <person name="Garlena R.A."/>
            <person name="Russell D.A."/>
            <person name="Pope W.H."/>
            <person name="Jacobs-Sera D."/>
            <person name="Hatfull G.F."/>
        </authorList>
    </citation>
    <scope>NUCLEOTIDE SEQUENCE [LARGE SCALE GENOMIC DNA]</scope>
</reference>
<dbReference type="KEGG" id="vg:63911804"/>
<dbReference type="GeneID" id="63911804"/>
<dbReference type="Proteomes" id="UP000596151">
    <property type="component" value="Segment"/>
</dbReference>
<evidence type="ECO:0000313" key="2">
    <source>
        <dbReference type="Proteomes" id="UP000596151"/>
    </source>
</evidence>
<keyword evidence="2" id="KW-1185">Reference proteome</keyword>
<dbReference type="RefSeq" id="YP_010051063.1">
    <property type="nucleotide sequence ID" value="NC_054437.1"/>
</dbReference>
<organism evidence="1 2">
    <name type="scientific">Gordonia phage TinaLin</name>
    <dbReference type="NCBI Taxonomy" id="2797324"/>
    <lineage>
        <taxon>Viruses</taxon>
        <taxon>Duplodnaviria</taxon>
        <taxon>Heunggongvirae</taxon>
        <taxon>Uroviricota</taxon>
        <taxon>Caudoviricetes</taxon>
        <taxon>Ruthgordonvirinae</taxon>
        <taxon>Tinalinvirus</taxon>
        <taxon>Tinalinvirus tinalin</taxon>
    </lineage>
</organism>
<evidence type="ECO:0000313" key="1">
    <source>
        <dbReference type="EMBL" id="QQM15136.1"/>
    </source>
</evidence>
<protein>
    <submittedName>
        <fullName evidence="1">Uncharacterized protein</fullName>
    </submittedName>
</protein>
<accession>A0A7T7K7Z3</accession>
<sequence length="72" mass="8106">MKLIAGEQERLNAIADQLEALAELTKDRKPARSYWYAENARQWRKRAGAAGSAKLFEDVPLFDNEQLTGGRA</sequence>
<name>A0A7T7K7Z3_9CAUD</name>
<proteinExistence type="predicted"/>
<gene>
    <name evidence="1" type="primary">48</name>
    <name evidence="1" type="ORF">SEA_TINALIN_48</name>
</gene>
<dbReference type="EMBL" id="MW132713">
    <property type="protein sequence ID" value="QQM15136.1"/>
    <property type="molecule type" value="Genomic_DNA"/>
</dbReference>